<dbReference type="SMART" id="SM00091">
    <property type="entry name" value="PAS"/>
    <property type="match status" value="1"/>
</dbReference>
<evidence type="ECO:0000313" key="11">
    <source>
        <dbReference type="Proteomes" id="UP000219353"/>
    </source>
</evidence>
<dbReference type="GO" id="GO:0005524">
    <property type="term" value="F:ATP binding"/>
    <property type="evidence" value="ECO:0007669"/>
    <property type="project" value="UniProtKB-KW"/>
</dbReference>
<evidence type="ECO:0000259" key="8">
    <source>
        <dbReference type="PROSITE" id="PS50109"/>
    </source>
</evidence>
<comment type="function">
    <text evidence="6">Putative oxygen sensor; modulates the activity of FixJ, a transcriptional activator of nitrogen fixation fixK gene. FixL probably acts as a kinase that phosphorylates FixJ.</text>
</comment>
<dbReference type="InterPro" id="IPR005467">
    <property type="entry name" value="His_kinase_dom"/>
</dbReference>
<dbReference type="InterPro" id="IPR000014">
    <property type="entry name" value="PAS"/>
</dbReference>
<dbReference type="GO" id="GO:0006355">
    <property type="term" value="P:regulation of DNA-templated transcription"/>
    <property type="evidence" value="ECO:0007669"/>
    <property type="project" value="InterPro"/>
</dbReference>
<dbReference type="EMBL" id="OBEB01000003">
    <property type="protein sequence ID" value="SNY51325.1"/>
    <property type="molecule type" value="Genomic_DNA"/>
</dbReference>
<gene>
    <name evidence="10" type="ORF">SAMN06297280_1816</name>
</gene>
<keyword evidence="11" id="KW-1185">Reference proteome</keyword>
<evidence type="ECO:0000256" key="3">
    <source>
        <dbReference type="ARBA" id="ARBA00022777"/>
    </source>
</evidence>
<name>A0A285ITG6_9GAMM</name>
<evidence type="ECO:0000256" key="6">
    <source>
        <dbReference type="ARBA" id="ARBA00059827"/>
    </source>
</evidence>
<dbReference type="InterPro" id="IPR011712">
    <property type="entry name" value="Sig_transdc_His_kin_sub3_dim/P"/>
</dbReference>
<evidence type="ECO:0000259" key="9">
    <source>
        <dbReference type="PROSITE" id="PS50112"/>
    </source>
</evidence>
<evidence type="ECO:0000256" key="1">
    <source>
        <dbReference type="ARBA" id="ARBA00022679"/>
    </source>
</evidence>
<sequence length="347" mass="38463">MPDTDGEELQAILNTMTDVVIMADYHGTVVQVNQAVEPMFGYQPSLLIGQNISVLMPEAHANAHQSYMARYLQAGIPRIIGVGRELAAKHKDSHLFPIHISVSKLEQYPFFIAVIRDMSELVKLEKEALLISEIERNRISRELHDELGQNLLGLTMQLQVITRQLTAADYQLQLQLQNLSNGLAHNVNNIRAIISELATVELEEQGLQSALNTFVKLCNNYNKAKVTLICEGQRPAEDYTVTINLYRIAREAIYNALKHADASQIDVSLKQQDNSIELVIQDNGKGLPSDLNVRDSRLINSGHGLRNIHFRAHVIGAELTISSAAATGTRIVCRYNQPGTKLAGANA</sequence>
<dbReference type="InterPro" id="IPR013767">
    <property type="entry name" value="PAS_fold"/>
</dbReference>
<keyword evidence="3" id="KW-0418">Kinase</keyword>
<evidence type="ECO:0000256" key="2">
    <source>
        <dbReference type="ARBA" id="ARBA00022741"/>
    </source>
</evidence>
<organism evidence="10 11">
    <name type="scientific">Arsukibacterium tuosuense</name>
    <dbReference type="NCBI Taxonomy" id="1323745"/>
    <lineage>
        <taxon>Bacteria</taxon>
        <taxon>Pseudomonadati</taxon>
        <taxon>Pseudomonadota</taxon>
        <taxon>Gammaproteobacteria</taxon>
        <taxon>Chromatiales</taxon>
        <taxon>Chromatiaceae</taxon>
        <taxon>Arsukibacterium</taxon>
    </lineage>
</organism>
<dbReference type="InterPro" id="IPR036890">
    <property type="entry name" value="HATPase_C_sf"/>
</dbReference>
<dbReference type="FunFam" id="3.30.450.20:FF:000060">
    <property type="entry name" value="Sensor protein FixL"/>
    <property type="match status" value="1"/>
</dbReference>
<dbReference type="SUPFAM" id="SSF55874">
    <property type="entry name" value="ATPase domain of HSP90 chaperone/DNA topoisomerase II/histidine kinase"/>
    <property type="match status" value="1"/>
</dbReference>
<accession>A0A285ITG6</accession>
<evidence type="ECO:0000313" key="10">
    <source>
        <dbReference type="EMBL" id="SNY51325.1"/>
    </source>
</evidence>
<dbReference type="GO" id="GO:0016020">
    <property type="term" value="C:membrane"/>
    <property type="evidence" value="ECO:0007669"/>
    <property type="project" value="InterPro"/>
</dbReference>
<evidence type="ECO:0000256" key="7">
    <source>
        <dbReference type="ARBA" id="ARBA00070616"/>
    </source>
</evidence>
<keyword evidence="4" id="KW-0067">ATP-binding</keyword>
<dbReference type="Gene3D" id="3.30.565.10">
    <property type="entry name" value="Histidine kinase-like ATPase, C-terminal domain"/>
    <property type="match status" value="1"/>
</dbReference>
<evidence type="ECO:0000256" key="4">
    <source>
        <dbReference type="ARBA" id="ARBA00022840"/>
    </source>
</evidence>
<dbReference type="Pfam" id="PF02518">
    <property type="entry name" value="HATPase_c"/>
    <property type="match status" value="1"/>
</dbReference>
<dbReference type="InterPro" id="IPR035965">
    <property type="entry name" value="PAS-like_dom_sf"/>
</dbReference>
<dbReference type="GO" id="GO:0046983">
    <property type="term" value="F:protein dimerization activity"/>
    <property type="evidence" value="ECO:0007669"/>
    <property type="project" value="InterPro"/>
</dbReference>
<reference evidence="11" key="1">
    <citation type="submission" date="2017-09" db="EMBL/GenBank/DDBJ databases">
        <authorList>
            <person name="Varghese N."/>
            <person name="Submissions S."/>
        </authorList>
    </citation>
    <scope>NUCLEOTIDE SEQUENCE [LARGE SCALE GENOMIC DNA]</scope>
    <source>
        <strain evidence="11">CGMCC 1.12461</strain>
    </source>
</reference>
<dbReference type="GO" id="GO:0000155">
    <property type="term" value="F:phosphorelay sensor kinase activity"/>
    <property type="evidence" value="ECO:0007669"/>
    <property type="project" value="InterPro"/>
</dbReference>
<dbReference type="InterPro" id="IPR050482">
    <property type="entry name" value="Sensor_HK_TwoCompSys"/>
</dbReference>
<dbReference type="PROSITE" id="PS50109">
    <property type="entry name" value="HIS_KIN"/>
    <property type="match status" value="1"/>
</dbReference>
<feature type="domain" description="Histidine kinase" evidence="8">
    <location>
        <begin position="142"/>
        <end position="339"/>
    </location>
</feature>
<keyword evidence="1" id="KW-0808">Transferase</keyword>
<dbReference type="InterPro" id="IPR003594">
    <property type="entry name" value="HATPase_dom"/>
</dbReference>
<dbReference type="Pfam" id="PF00989">
    <property type="entry name" value="PAS"/>
    <property type="match status" value="1"/>
</dbReference>
<dbReference type="Gene3D" id="1.20.5.1930">
    <property type="match status" value="1"/>
</dbReference>
<dbReference type="Gene3D" id="3.30.450.20">
    <property type="entry name" value="PAS domain"/>
    <property type="match status" value="1"/>
</dbReference>
<evidence type="ECO:0000256" key="5">
    <source>
        <dbReference type="ARBA" id="ARBA00023012"/>
    </source>
</evidence>
<dbReference type="PANTHER" id="PTHR24421">
    <property type="entry name" value="NITRATE/NITRITE SENSOR PROTEIN NARX-RELATED"/>
    <property type="match status" value="1"/>
</dbReference>
<keyword evidence="5" id="KW-0902">Two-component regulatory system</keyword>
<protein>
    <recommendedName>
        <fullName evidence="7">Sensor protein FixL</fullName>
    </recommendedName>
</protein>
<dbReference type="RefSeq" id="WP_170948967.1">
    <property type="nucleotide sequence ID" value="NZ_OBEB01000003.1"/>
</dbReference>
<dbReference type="CDD" id="cd00130">
    <property type="entry name" value="PAS"/>
    <property type="match status" value="1"/>
</dbReference>
<dbReference type="CDD" id="cd16917">
    <property type="entry name" value="HATPase_UhpB-NarQ-NarX-like"/>
    <property type="match status" value="1"/>
</dbReference>
<dbReference type="SUPFAM" id="SSF55785">
    <property type="entry name" value="PYP-like sensor domain (PAS domain)"/>
    <property type="match status" value="1"/>
</dbReference>
<feature type="domain" description="PAS" evidence="9">
    <location>
        <begin position="5"/>
        <end position="75"/>
    </location>
</feature>
<dbReference type="Pfam" id="PF07730">
    <property type="entry name" value="HisKA_3"/>
    <property type="match status" value="1"/>
</dbReference>
<dbReference type="PROSITE" id="PS50112">
    <property type="entry name" value="PAS"/>
    <property type="match status" value="1"/>
</dbReference>
<dbReference type="AlphaFoldDB" id="A0A285ITG6"/>
<dbReference type="NCBIfam" id="TIGR00229">
    <property type="entry name" value="sensory_box"/>
    <property type="match status" value="1"/>
</dbReference>
<proteinExistence type="predicted"/>
<keyword evidence="2" id="KW-0547">Nucleotide-binding</keyword>
<dbReference type="Proteomes" id="UP000219353">
    <property type="component" value="Unassembled WGS sequence"/>
</dbReference>